<dbReference type="CDD" id="cd06257">
    <property type="entry name" value="DnaJ"/>
    <property type="match status" value="1"/>
</dbReference>
<feature type="region of interest" description="Disordered" evidence="1">
    <location>
        <begin position="16"/>
        <end position="41"/>
    </location>
</feature>
<dbReference type="AlphaFoldDB" id="A0AAV4JEU6"/>
<accession>A0AAV4JEU6</accession>
<keyword evidence="2" id="KW-0812">Transmembrane</keyword>
<dbReference type="Proteomes" id="UP000762676">
    <property type="component" value="Unassembled WGS sequence"/>
</dbReference>
<proteinExistence type="predicted"/>
<dbReference type="SUPFAM" id="SSF46565">
    <property type="entry name" value="Chaperone J-domain"/>
    <property type="match status" value="1"/>
</dbReference>
<feature type="region of interest" description="Disordered" evidence="1">
    <location>
        <begin position="172"/>
        <end position="193"/>
    </location>
</feature>
<dbReference type="Pfam" id="PF14901">
    <property type="entry name" value="Jiv90"/>
    <property type="match status" value="1"/>
</dbReference>
<gene>
    <name evidence="4" type="ORF">ElyMa_006921700</name>
</gene>
<dbReference type="EMBL" id="BMAT01013853">
    <property type="protein sequence ID" value="GFS21344.1"/>
    <property type="molecule type" value="Genomic_DNA"/>
</dbReference>
<protein>
    <submittedName>
        <fullName evidence="4">DnaJ-like protein subfamily C member 14</fullName>
    </submittedName>
</protein>
<keyword evidence="2" id="KW-0472">Membrane</keyword>
<dbReference type="InterPro" id="IPR052317">
    <property type="entry name" value="Viral_replicn-host_int_reg"/>
</dbReference>
<organism evidence="4 5">
    <name type="scientific">Elysia marginata</name>
    <dbReference type="NCBI Taxonomy" id="1093978"/>
    <lineage>
        <taxon>Eukaryota</taxon>
        <taxon>Metazoa</taxon>
        <taxon>Spiralia</taxon>
        <taxon>Lophotrochozoa</taxon>
        <taxon>Mollusca</taxon>
        <taxon>Gastropoda</taxon>
        <taxon>Heterobranchia</taxon>
        <taxon>Euthyneura</taxon>
        <taxon>Panpulmonata</taxon>
        <taxon>Sacoglossa</taxon>
        <taxon>Placobranchoidea</taxon>
        <taxon>Plakobranchidae</taxon>
        <taxon>Elysia</taxon>
    </lineage>
</organism>
<dbReference type="PANTHER" id="PTHR44665:SF1">
    <property type="entry name" value="DNAJ HOMOLOG SUBFAMILY C MEMBER 14"/>
    <property type="match status" value="1"/>
</dbReference>
<evidence type="ECO:0000256" key="2">
    <source>
        <dbReference type="SAM" id="Phobius"/>
    </source>
</evidence>
<dbReference type="PROSITE" id="PS50076">
    <property type="entry name" value="DNAJ_2"/>
    <property type="match status" value="1"/>
</dbReference>
<evidence type="ECO:0000313" key="5">
    <source>
        <dbReference type="Proteomes" id="UP000762676"/>
    </source>
</evidence>
<feature type="region of interest" description="Disordered" evidence="1">
    <location>
        <begin position="982"/>
        <end position="1024"/>
    </location>
</feature>
<comment type="caution">
    <text evidence="4">The sequence shown here is derived from an EMBL/GenBank/DDBJ whole genome shotgun (WGS) entry which is preliminary data.</text>
</comment>
<dbReference type="PRINTS" id="PR00625">
    <property type="entry name" value="JDOMAIN"/>
</dbReference>
<feature type="compositionally biased region" description="Low complexity" evidence="1">
    <location>
        <begin position="1000"/>
        <end position="1014"/>
    </location>
</feature>
<dbReference type="PANTHER" id="PTHR44665">
    <property type="entry name" value="DNAJ HOMOLOG SUBFAMILY C MEMBER 14"/>
    <property type="match status" value="1"/>
</dbReference>
<feature type="region of interest" description="Disordered" evidence="1">
    <location>
        <begin position="586"/>
        <end position="651"/>
    </location>
</feature>
<feature type="region of interest" description="Disordered" evidence="1">
    <location>
        <begin position="338"/>
        <end position="403"/>
    </location>
</feature>
<evidence type="ECO:0000259" key="3">
    <source>
        <dbReference type="PROSITE" id="PS50076"/>
    </source>
</evidence>
<feature type="domain" description="J" evidence="3">
    <location>
        <begin position="769"/>
        <end position="833"/>
    </location>
</feature>
<feature type="transmembrane region" description="Helical" evidence="2">
    <location>
        <begin position="681"/>
        <end position="712"/>
    </location>
</feature>
<reference evidence="4 5" key="1">
    <citation type="journal article" date="2021" name="Elife">
        <title>Chloroplast acquisition without the gene transfer in kleptoplastic sea slugs, Plakobranchus ocellatus.</title>
        <authorList>
            <person name="Maeda T."/>
            <person name="Takahashi S."/>
            <person name="Yoshida T."/>
            <person name="Shimamura S."/>
            <person name="Takaki Y."/>
            <person name="Nagai Y."/>
            <person name="Toyoda A."/>
            <person name="Suzuki Y."/>
            <person name="Arimoto A."/>
            <person name="Ishii H."/>
            <person name="Satoh N."/>
            <person name="Nishiyama T."/>
            <person name="Hasebe M."/>
            <person name="Maruyama T."/>
            <person name="Minagawa J."/>
            <person name="Obokata J."/>
            <person name="Shigenobu S."/>
        </authorList>
    </citation>
    <scope>NUCLEOTIDE SEQUENCE [LARGE SCALE GENOMIC DNA]</scope>
</reference>
<feature type="compositionally biased region" description="Basic and acidic residues" evidence="1">
    <location>
        <begin position="638"/>
        <end position="649"/>
    </location>
</feature>
<feature type="region of interest" description="Disordered" evidence="1">
    <location>
        <begin position="415"/>
        <end position="443"/>
    </location>
</feature>
<keyword evidence="5" id="KW-1185">Reference proteome</keyword>
<name>A0AAV4JEU6_9GAST</name>
<feature type="region of interest" description="Disordered" evidence="1">
    <location>
        <begin position="461"/>
        <end position="488"/>
    </location>
</feature>
<dbReference type="Gene3D" id="1.10.287.110">
    <property type="entry name" value="DnaJ domain"/>
    <property type="match status" value="1"/>
</dbReference>
<dbReference type="InterPro" id="IPR032843">
    <property type="entry name" value="Jiv"/>
</dbReference>
<evidence type="ECO:0000313" key="4">
    <source>
        <dbReference type="EMBL" id="GFS21344.1"/>
    </source>
</evidence>
<evidence type="ECO:0000256" key="1">
    <source>
        <dbReference type="SAM" id="MobiDB-lite"/>
    </source>
</evidence>
<dbReference type="InterPro" id="IPR036869">
    <property type="entry name" value="J_dom_sf"/>
</dbReference>
<dbReference type="Pfam" id="PF00226">
    <property type="entry name" value="DnaJ"/>
    <property type="match status" value="1"/>
</dbReference>
<sequence>MDDHEDPLNKISRQLSELGPVPIHPNLTMGSDGSAAPDLIGDQWSQFGNSARPMPFHNLYTWNSLDLSENKFVSQPGGQHTHDYHSPEALQQSVFMGHGQNANSWSGNGHQFAPHHQLSNTDLLLRRPHQDGVEQMGFEQEPVSSHHMSDLAFHGDSVSPVVAPHSPVQTDFFSHSNVSPPHPDLLRRSSQPTRMYPPNFGSERMTSVPTNFFASECPAHAHSPPLFDPRTPPPSFLVHRQHSDSSVRPQTLSKDTDIFSQSQINKSKLDIDLGTNIEGPSVSFAGSIDQCLDSEEGRKMYQAAMDRWESSDNGPVERNNISPKVVDQVDKLKPTYSDIAKTPKNSQPPMAKVECQTVEDSSKATTPRLQKKEQKTFRPPMRRTSSGSKFMQRVSGDHMKGQVSSRYGLDDFSEHTGVSLSSSSESLSHTRTRRDSGSSAGSSISALDDIAVLASPDTQTLVKGRDTEHKSTTPGATKPLKNMAKSASKPVGKEHVFFDPKRIFQSKATSKPQSATAGVVHKAKLNTGPAEPYVPFETTSSSTLLNNGKPTAGSVTSKLSSSAKQHDYINNDLRDGSKLTNKTAEEIAHGGVNPGSSQMDGNHKYEREHRTGRRSGSRSNGAFKKDKKKQGDNGQRILEGENGPHHQQDRPSLLFENLDTGRLEEWMSFVWEKVSQWGNIFIVWLLNFLIYSLGLVLFLATSAVHIVFLLLGKCLSLVKMIRGRDGSKENGRWPTREHLRRRVGVEENIVLPSTGDEAMKRLLACKGKDPYSILGLRADSSDEEIKKYYRKQAVLVHPDKNQEPGAEEAFKILGHAFEMIGEPSKRKQYDSHTQEELEAEAMREFADMLTKLQAKIQEAANIMRCDTCEGKHRRVPVDRPFYSARYCEGCHTHHQAKEGDVWAESTMLGFYWHYYALMEGRVFDITEWMKCHRDCFKHMKANAHGVMYRIATDGNKKKHHSSNDANLEDIINRLFNKSNMGDGDHTAWSRPASADRAWTSAGSGMPGAGASSSGRKGGRKKKRR</sequence>
<dbReference type="SMART" id="SM00271">
    <property type="entry name" value="DnaJ"/>
    <property type="match status" value="1"/>
</dbReference>
<dbReference type="InterPro" id="IPR001623">
    <property type="entry name" value="DnaJ_domain"/>
</dbReference>
<feature type="region of interest" description="Disordered" evidence="1">
    <location>
        <begin position="538"/>
        <end position="563"/>
    </location>
</feature>
<keyword evidence="2" id="KW-1133">Transmembrane helix</keyword>